<evidence type="ECO:0000313" key="1">
    <source>
        <dbReference type="EMBL" id="OCT78070.1"/>
    </source>
</evidence>
<dbReference type="EMBL" id="CM004475">
    <property type="protein sequence ID" value="OCT78070.1"/>
    <property type="molecule type" value="Genomic_DNA"/>
</dbReference>
<gene>
    <name evidence="1" type="ORF">XELAEV_18029169mg</name>
</gene>
<dbReference type="Proteomes" id="UP000694892">
    <property type="component" value="Chromosome 5S"/>
</dbReference>
<evidence type="ECO:0000313" key="2">
    <source>
        <dbReference type="Proteomes" id="UP000694892"/>
    </source>
</evidence>
<protein>
    <submittedName>
        <fullName evidence="1">Uncharacterized protein</fullName>
    </submittedName>
</protein>
<sequence length="108" mass="12316">MEKRRPLLKPPPQINQQQQSLAVHWGRPSEKSHTCAPTPVLRYKGFPQEHGPELLFIWMPDNIRVLLSFLSTKGHCVQRVNYRLDNLLAVPALPDVTIGSSDASQLFY</sequence>
<organism evidence="1 2">
    <name type="scientific">Xenopus laevis</name>
    <name type="common">African clawed frog</name>
    <dbReference type="NCBI Taxonomy" id="8355"/>
    <lineage>
        <taxon>Eukaryota</taxon>
        <taxon>Metazoa</taxon>
        <taxon>Chordata</taxon>
        <taxon>Craniata</taxon>
        <taxon>Vertebrata</taxon>
        <taxon>Euteleostomi</taxon>
        <taxon>Amphibia</taxon>
        <taxon>Batrachia</taxon>
        <taxon>Anura</taxon>
        <taxon>Pipoidea</taxon>
        <taxon>Pipidae</taxon>
        <taxon>Xenopodinae</taxon>
        <taxon>Xenopus</taxon>
        <taxon>Xenopus</taxon>
    </lineage>
</organism>
<reference evidence="2" key="1">
    <citation type="journal article" date="2016" name="Nature">
        <title>Genome evolution in the allotetraploid frog Xenopus laevis.</title>
        <authorList>
            <person name="Session A.M."/>
            <person name="Uno Y."/>
            <person name="Kwon T."/>
            <person name="Chapman J.A."/>
            <person name="Toyoda A."/>
            <person name="Takahashi S."/>
            <person name="Fukui A."/>
            <person name="Hikosaka A."/>
            <person name="Suzuki A."/>
            <person name="Kondo M."/>
            <person name="van Heeringen S.J."/>
            <person name="Quigley I."/>
            <person name="Heinz S."/>
            <person name="Ogino H."/>
            <person name="Ochi H."/>
            <person name="Hellsten U."/>
            <person name="Lyons J.B."/>
            <person name="Simakov O."/>
            <person name="Putnam N."/>
            <person name="Stites J."/>
            <person name="Kuroki Y."/>
            <person name="Tanaka T."/>
            <person name="Michiue T."/>
            <person name="Watanabe M."/>
            <person name="Bogdanovic O."/>
            <person name="Lister R."/>
            <person name="Georgiou G."/>
            <person name="Paranjpe S.S."/>
            <person name="van Kruijsbergen I."/>
            <person name="Shu S."/>
            <person name="Carlson J."/>
            <person name="Kinoshita T."/>
            <person name="Ohta Y."/>
            <person name="Mawaribuchi S."/>
            <person name="Jenkins J."/>
            <person name="Grimwood J."/>
            <person name="Schmutz J."/>
            <person name="Mitros T."/>
            <person name="Mozaffari S.V."/>
            <person name="Suzuki Y."/>
            <person name="Haramoto Y."/>
            <person name="Yamamoto T.S."/>
            <person name="Takagi C."/>
            <person name="Heald R."/>
            <person name="Miller K."/>
            <person name="Haudenschild C."/>
            <person name="Kitzman J."/>
            <person name="Nakayama T."/>
            <person name="Izutsu Y."/>
            <person name="Robert J."/>
            <person name="Fortriede J."/>
            <person name="Burns K."/>
            <person name="Lotay V."/>
            <person name="Karimi K."/>
            <person name="Yasuoka Y."/>
            <person name="Dichmann D.S."/>
            <person name="Flajnik M.F."/>
            <person name="Houston D.W."/>
            <person name="Shendure J."/>
            <person name="DuPasquier L."/>
            <person name="Vize P.D."/>
            <person name="Zorn A.M."/>
            <person name="Ito M."/>
            <person name="Marcotte E.M."/>
            <person name="Wallingford J.B."/>
            <person name="Ito Y."/>
            <person name="Asashima M."/>
            <person name="Ueno N."/>
            <person name="Matsuda Y."/>
            <person name="Veenstra G.J."/>
            <person name="Fujiyama A."/>
            <person name="Harland R.M."/>
            <person name="Taira M."/>
            <person name="Rokhsar D.S."/>
        </authorList>
    </citation>
    <scope>NUCLEOTIDE SEQUENCE [LARGE SCALE GENOMIC DNA]</scope>
    <source>
        <strain evidence="2">J</strain>
    </source>
</reference>
<dbReference type="AlphaFoldDB" id="A0A974CR73"/>
<name>A0A974CR73_XENLA</name>
<accession>A0A974CR73</accession>
<proteinExistence type="predicted"/>